<evidence type="ECO:0000313" key="3">
    <source>
        <dbReference type="Proteomes" id="UP001162972"/>
    </source>
</evidence>
<dbReference type="Proteomes" id="UP001162972">
    <property type="component" value="Chromosome 7"/>
</dbReference>
<organism evidence="2 3">
    <name type="scientific">Salix udensis</name>
    <dbReference type="NCBI Taxonomy" id="889485"/>
    <lineage>
        <taxon>Eukaryota</taxon>
        <taxon>Viridiplantae</taxon>
        <taxon>Streptophyta</taxon>
        <taxon>Embryophyta</taxon>
        <taxon>Tracheophyta</taxon>
        <taxon>Spermatophyta</taxon>
        <taxon>Magnoliopsida</taxon>
        <taxon>eudicotyledons</taxon>
        <taxon>Gunneridae</taxon>
        <taxon>Pentapetalae</taxon>
        <taxon>rosids</taxon>
        <taxon>fabids</taxon>
        <taxon>Malpighiales</taxon>
        <taxon>Salicaceae</taxon>
        <taxon>Saliceae</taxon>
        <taxon>Salix</taxon>
    </lineage>
</organism>
<dbReference type="PANTHER" id="PTHR35278:SF4">
    <property type="entry name" value="TRANSMEMBRANE PROTEIN"/>
    <property type="match status" value="1"/>
</dbReference>
<comment type="caution">
    <text evidence="2">The sequence shown here is derived from an EMBL/GenBank/DDBJ whole genome shotgun (WGS) entry which is preliminary data.</text>
</comment>
<dbReference type="AlphaFoldDB" id="A0AAD6KCS8"/>
<keyword evidence="3" id="KW-1185">Reference proteome</keyword>
<evidence type="ECO:0000313" key="2">
    <source>
        <dbReference type="EMBL" id="KAJ6420345.1"/>
    </source>
</evidence>
<dbReference type="PANTHER" id="PTHR35278">
    <property type="entry name" value="TRANSMEMBRANE PROTEIN-RELATED"/>
    <property type="match status" value="1"/>
</dbReference>
<proteinExistence type="predicted"/>
<feature type="compositionally biased region" description="Basic residues" evidence="1">
    <location>
        <begin position="152"/>
        <end position="161"/>
    </location>
</feature>
<gene>
    <name evidence="2" type="ORF">OIU84_030291</name>
</gene>
<feature type="compositionally biased region" description="Basic residues" evidence="1">
    <location>
        <begin position="120"/>
        <end position="140"/>
    </location>
</feature>
<reference evidence="2 3" key="1">
    <citation type="journal article" date="2023" name="Int. J. Mol. Sci.">
        <title>De Novo Assembly and Annotation of 11 Diverse Shrub Willow (Salix) Genomes Reveals Novel Gene Organization in Sex-Linked Regions.</title>
        <authorList>
            <person name="Hyden B."/>
            <person name="Feng K."/>
            <person name="Yates T.B."/>
            <person name="Jawdy S."/>
            <person name="Cereghino C."/>
            <person name="Smart L.B."/>
            <person name="Muchero W."/>
        </authorList>
    </citation>
    <scope>NUCLEOTIDE SEQUENCE [LARGE SCALE GENOMIC DNA]</scope>
    <source>
        <tissue evidence="2">Shoot tip</tissue>
    </source>
</reference>
<dbReference type="EMBL" id="JAPFFJ010000009">
    <property type="protein sequence ID" value="KAJ6420345.1"/>
    <property type="molecule type" value="Genomic_DNA"/>
</dbReference>
<name>A0AAD6KCS8_9ROSI</name>
<feature type="region of interest" description="Disordered" evidence="1">
    <location>
        <begin position="104"/>
        <end position="181"/>
    </location>
</feature>
<sequence>MGSVVSQAANGIGGVVGNALCSSHQDSIRRFMRGCLFRTMGLNLFHRTLMRLRSVETADDICPLLPDFDVLLPPVQDITCFLWHKLKNTKRVNRRRRFRDIEAGYTSSSESDSSEDYHHLGRKNKSGMERRRRTRSRSWRSLHPSSRFGSRNNHHRHHVRLKTREISVHVKGGSRRPRNSRQLQLRLRNPRRNMGMFKRKRLG</sequence>
<protein>
    <submittedName>
        <fullName evidence="2">Uncharacterized protein</fullName>
    </submittedName>
</protein>
<evidence type="ECO:0000256" key="1">
    <source>
        <dbReference type="SAM" id="MobiDB-lite"/>
    </source>
</evidence>
<accession>A0AAD6KCS8</accession>